<name>A0A409Y175_9AGAR</name>
<dbReference type="Proteomes" id="UP000284706">
    <property type="component" value="Unassembled WGS sequence"/>
</dbReference>
<keyword evidence="2" id="KW-1185">Reference proteome</keyword>
<gene>
    <name evidence="1" type="ORF">CVT26_010284</name>
</gene>
<evidence type="ECO:0000313" key="1">
    <source>
        <dbReference type="EMBL" id="PPQ96731.1"/>
    </source>
</evidence>
<accession>A0A409Y175</accession>
<reference evidence="1 2" key="1">
    <citation type="journal article" date="2018" name="Evol. Lett.">
        <title>Horizontal gene cluster transfer increased hallucinogenic mushroom diversity.</title>
        <authorList>
            <person name="Reynolds H.T."/>
            <person name="Vijayakumar V."/>
            <person name="Gluck-Thaler E."/>
            <person name="Korotkin H.B."/>
            <person name="Matheny P.B."/>
            <person name="Slot J.C."/>
        </authorList>
    </citation>
    <scope>NUCLEOTIDE SEQUENCE [LARGE SCALE GENOMIC DNA]</scope>
    <source>
        <strain evidence="1 2">SRW20</strain>
    </source>
</reference>
<organism evidence="1 2">
    <name type="scientific">Gymnopilus dilepis</name>
    <dbReference type="NCBI Taxonomy" id="231916"/>
    <lineage>
        <taxon>Eukaryota</taxon>
        <taxon>Fungi</taxon>
        <taxon>Dikarya</taxon>
        <taxon>Basidiomycota</taxon>
        <taxon>Agaricomycotina</taxon>
        <taxon>Agaricomycetes</taxon>
        <taxon>Agaricomycetidae</taxon>
        <taxon>Agaricales</taxon>
        <taxon>Agaricineae</taxon>
        <taxon>Hymenogastraceae</taxon>
        <taxon>Gymnopilus</taxon>
    </lineage>
</organism>
<evidence type="ECO:0000313" key="2">
    <source>
        <dbReference type="Proteomes" id="UP000284706"/>
    </source>
</evidence>
<dbReference type="AlphaFoldDB" id="A0A409Y175"/>
<sequence>MSPDIHLPGTIEETFVRQQAHSDNLTTFRSYPFPGRLLTVPYPLDTMDEPIPPEDLEEYSRTHHFTIPHCFHGRPARLMKDAVHASHEPLISLQCAANFGKEEKCPFYST</sequence>
<proteinExistence type="predicted"/>
<dbReference type="OrthoDB" id="3328849at2759"/>
<protein>
    <submittedName>
        <fullName evidence="1">Uncharacterized protein</fullName>
    </submittedName>
</protein>
<dbReference type="EMBL" id="NHYE01001334">
    <property type="protein sequence ID" value="PPQ96731.1"/>
    <property type="molecule type" value="Genomic_DNA"/>
</dbReference>
<dbReference type="InParanoid" id="A0A409Y175"/>
<comment type="caution">
    <text evidence="1">The sequence shown here is derived from an EMBL/GenBank/DDBJ whole genome shotgun (WGS) entry which is preliminary data.</text>
</comment>